<evidence type="ECO:0000313" key="3">
    <source>
        <dbReference type="Proteomes" id="UP001600888"/>
    </source>
</evidence>
<feature type="region of interest" description="Disordered" evidence="1">
    <location>
        <begin position="1"/>
        <end position="30"/>
    </location>
</feature>
<evidence type="ECO:0000256" key="1">
    <source>
        <dbReference type="SAM" id="MobiDB-lite"/>
    </source>
</evidence>
<organism evidence="2 3">
    <name type="scientific">Diaporthe vaccinii</name>
    <dbReference type="NCBI Taxonomy" id="105482"/>
    <lineage>
        <taxon>Eukaryota</taxon>
        <taxon>Fungi</taxon>
        <taxon>Dikarya</taxon>
        <taxon>Ascomycota</taxon>
        <taxon>Pezizomycotina</taxon>
        <taxon>Sordariomycetes</taxon>
        <taxon>Sordariomycetidae</taxon>
        <taxon>Diaporthales</taxon>
        <taxon>Diaporthaceae</taxon>
        <taxon>Diaporthe</taxon>
        <taxon>Diaporthe eres species complex</taxon>
    </lineage>
</organism>
<feature type="region of interest" description="Disordered" evidence="1">
    <location>
        <begin position="79"/>
        <end position="98"/>
    </location>
</feature>
<accession>A0ABR4EWZ8</accession>
<comment type="caution">
    <text evidence="2">The sequence shown here is derived from an EMBL/GenBank/DDBJ whole genome shotgun (WGS) entry which is preliminary data.</text>
</comment>
<feature type="compositionally biased region" description="Basic and acidic residues" evidence="1">
    <location>
        <begin position="11"/>
        <end position="22"/>
    </location>
</feature>
<evidence type="ECO:0000313" key="2">
    <source>
        <dbReference type="EMBL" id="KAL2286963.1"/>
    </source>
</evidence>
<protein>
    <submittedName>
        <fullName evidence="2">Uncharacterized protein</fullName>
    </submittedName>
</protein>
<dbReference type="Proteomes" id="UP001600888">
    <property type="component" value="Unassembled WGS sequence"/>
</dbReference>
<name>A0ABR4EWZ8_9PEZI</name>
<gene>
    <name evidence="2" type="ORF">FJTKL_06466</name>
</gene>
<keyword evidence="3" id="KW-1185">Reference proteome</keyword>
<dbReference type="EMBL" id="JBAWTH010000022">
    <property type="protein sequence ID" value="KAL2286963.1"/>
    <property type="molecule type" value="Genomic_DNA"/>
</dbReference>
<sequence>MGLKHAIHTLVRRDASPAHETKAGPAAKSNNESFKSIRNFVYVFVHRNDSAAVEENDTEQDALTHRDLRRFPGGYQLVNFGNDDEPRPVSQPDLSSTAFRNGNKVKERYLWEVPEEDYELHEVEFRARERKKPISW</sequence>
<reference evidence="2 3" key="1">
    <citation type="submission" date="2024-03" db="EMBL/GenBank/DDBJ databases">
        <title>A high-quality draft genome sequence of Diaporthe vaccinii, a causative agent of upright dieback and viscid rot disease in cranberry plants.</title>
        <authorList>
            <person name="Sarrasin M."/>
            <person name="Lang B.F."/>
            <person name="Burger G."/>
        </authorList>
    </citation>
    <scope>NUCLEOTIDE SEQUENCE [LARGE SCALE GENOMIC DNA]</scope>
    <source>
        <strain evidence="2 3">IS7</strain>
    </source>
</reference>
<proteinExistence type="predicted"/>